<dbReference type="Proteomes" id="UP000442707">
    <property type="component" value="Unassembled WGS sequence"/>
</dbReference>
<evidence type="ECO:0000313" key="2">
    <source>
        <dbReference type="EMBL" id="KAB1139656.1"/>
    </source>
</evidence>
<keyword evidence="1" id="KW-0472">Membrane</keyword>
<keyword evidence="3" id="KW-1185">Reference proteome</keyword>
<gene>
    <name evidence="2" type="ORF">F7R91_39195</name>
</gene>
<feature type="transmembrane region" description="Helical" evidence="1">
    <location>
        <begin position="21"/>
        <end position="42"/>
    </location>
</feature>
<feature type="transmembrane region" description="Helical" evidence="1">
    <location>
        <begin position="48"/>
        <end position="71"/>
    </location>
</feature>
<dbReference type="EMBL" id="VZRB01000056">
    <property type="protein sequence ID" value="KAB1139656.1"/>
    <property type="molecule type" value="Genomic_DNA"/>
</dbReference>
<evidence type="ECO:0000256" key="1">
    <source>
        <dbReference type="SAM" id="Phobius"/>
    </source>
</evidence>
<reference evidence="2 3" key="1">
    <citation type="submission" date="2019-09" db="EMBL/GenBank/DDBJ databases">
        <title>Screening of Novel Bioactive Compounds from Soil-Associated.</title>
        <authorList>
            <person name="Zhao S."/>
        </authorList>
    </citation>
    <scope>NUCLEOTIDE SEQUENCE [LARGE SCALE GENOMIC DNA]</scope>
    <source>
        <strain evidence="2 3">HIT-DPA4</strain>
    </source>
</reference>
<protein>
    <submittedName>
        <fullName evidence="2">Uncharacterized protein</fullName>
    </submittedName>
</protein>
<comment type="caution">
    <text evidence="2">The sequence shown here is derived from an EMBL/GenBank/DDBJ whole genome shotgun (WGS) entry which is preliminary data.</text>
</comment>
<keyword evidence="1" id="KW-1133">Transmembrane helix</keyword>
<name>A0A6H9UNI2_9ACTN</name>
<proteinExistence type="predicted"/>
<keyword evidence="1" id="KW-0812">Transmembrane</keyword>
<evidence type="ECO:0000313" key="3">
    <source>
        <dbReference type="Proteomes" id="UP000442707"/>
    </source>
</evidence>
<sequence length="76" mass="7408">MKKNAPALCVEGRPGAGSPGLPAPAVAVVVVVLLIIAGLLAFGLPLEAAVTAVVAGGLVAKELVLSLVCALSPRRA</sequence>
<accession>A0A6H9UNI2</accession>
<organism evidence="2 3">
    <name type="scientific">Streptomyces luteolifulvus</name>
    <dbReference type="NCBI Taxonomy" id="2615112"/>
    <lineage>
        <taxon>Bacteria</taxon>
        <taxon>Bacillati</taxon>
        <taxon>Actinomycetota</taxon>
        <taxon>Actinomycetes</taxon>
        <taxon>Kitasatosporales</taxon>
        <taxon>Streptomycetaceae</taxon>
        <taxon>Streptomyces</taxon>
    </lineage>
</organism>
<dbReference type="AlphaFoldDB" id="A0A6H9UNI2"/>
<dbReference type="RefSeq" id="WP_150958314.1">
    <property type="nucleotide sequence ID" value="NZ_VZRB01000056.1"/>
</dbReference>